<dbReference type="EMBL" id="CAJHIA010000030">
    <property type="protein sequence ID" value="CAD6448334.1"/>
    <property type="molecule type" value="Genomic_DNA"/>
</dbReference>
<sequence length="66" mass="6766">MAAPIANTAGENQSSTATVVVDKYDTVASTPMTLRARQLLSTILAPLGLKPVVDGINDTLLAIGAK</sequence>
<protein>
    <submittedName>
        <fullName evidence="1">6fdd93df-d424-4d35-a299-bcdca2290067</fullName>
    </submittedName>
</protein>
<gene>
    <name evidence="1" type="ORF">SCLTRI_LOCUS8127</name>
</gene>
<dbReference type="Proteomes" id="UP000624404">
    <property type="component" value="Unassembled WGS sequence"/>
</dbReference>
<comment type="caution">
    <text evidence="1">The sequence shown here is derived from an EMBL/GenBank/DDBJ whole genome shotgun (WGS) entry which is preliminary data.</text>
</comment>
<reference evidence="1" key="1">
    <citation type="submission" date="2020-10" db="EMBL/GenBank/DDBJ databases">
        <authorList>
            <person name="Kusch S."/>
        </authorList>
    </citation>
    <scope>NUCLEOTIDE SEQUENCE</scope>
    <source>
        <strain evidence="1">SwB9</strain>
    </source>
</reference>
<organism evidence="1 2">
    <name type="scientific">Sclerotinia trifoliorum</name>
    <dbReference type="NCBI Taxonomy" id="28548"/>
    <lineage>
        <taxon>Eukaryota</taxon>
        <taxon>Fungi</taxon>
        <taxon>Dikarya</taxon>
        <taxon>Ascomycota</taxon>
        <taxon>Pezizomycotina</taxon>
        <taxon>Leotiomycetes</taxon>
        <taxon>Helotiales</taxon>
        <taxon>Sclerotiniaceae</taxon>
        <taxon>Sclerotinia</taxon>
    </lineage>
</organism>
<evidence type="ECO:0000313" key="2">
    <source>
        <dbReference type="Proteomes" id="UP000624404"/>
    </source>
</evidence>
<dbReference type="AlphaFoldDB" id="A0A8H2W0D9"/>
<name>A0A8H2W0D9_9HELO</name>
<dbReference type="OrthoDB" id="3557054at2759"/>
<proteinExistence type="predicted"/>
<accession>A0A8H2W0D9</accession>
<evidence type="ECO:0000313" key="1">
    <source>
        <dbReference type="EMBL" id="CAD6448334.1"/>
    </source>
</evidence>
<keyword evidence="2" id="KW-1185">Reference proteome</keyword>